<name>A0A183B107_9TREM</name>
<reference evidence="3" key="1">
    <citation type="submission" date="2016-06" db="UniProtKB">
        <authorList>
            <consortium name="WormBaseParasite"/>
        </authorList>
    </citation>
    <scope>IDENTIFICATION</scope>
</reference>
<proteinExistence type="predicted"/>
<evidence type="ECO:0000313" key="1">
    <source>
        <dbReference type="EMBL" id="VDP90164.1"/>
    </source>
</evidence>
<dbReference type="OrthoDB" id="6251461at2759"/>
<dbReference type="WBParaSite" id="ECPE_0001293001-mRNA-1">
    <property type="protein sequence ID" value="ECPE_0001293001-mRNA-1"/>
    <property type="gene ID" value="ECPE_0001293001"/>
</dbReference>
<dbReference type="EMBL" id="UZAN01053837">
    <property type="protein sequence ID" value="VDP90164.1"/>
    <property type="molecule type" value="Genomic_DNA"/>
</dbReference>
<gene>
    <name evidence="1" type="ORF">ECPE_LOCUS12892</name>
</gene>
<sequence length="478" mass="54220">MDEYRPTDRRKIVSWDNYLDHGRLKTIHMMKERDKSQKMQRIHTVVVEPNPVRIPGVFTARCPSMSSSLAGDYTPNAITWIRTPSISDLQNGNREEIIHYSTKSRMIKALSKRDGLDERSYIYPPQKWSDSHTLDVIGLVPEDYGFYICVTTFLSGSGSHSTLNITKRSDNPLCIMPPVKSPKLTVSSLLTDNSTGEGIGVCHPPNVTLLLKCDATAFRLFCEKADQDANGVRLIETSLAAYIHLITSGRQRYVLEITTPIIRIRPLQLPGSVEQTTVEKFWSLPLKQEYDGAYLTCRAKPSVTQTPPDGVKFLNWLNDQFDEVRQGHLVTRSRPVRICVSSKESVIRIDPIPNRWVSDKKIGVIELIPNQVMTCTIYNSGMLKLELMIFPILSGKSKLALSTGLHGIEMWLDKDEYPVQWKTYSEANRIRLLVPNGEIISTEHMVICIAKPVGLNQVSRPCRYDILELIFRSRFNNG</sequence>
<evidence type="ECO:0000313" key="2">
    <source>
        <dbReference type="Proteomes" id="UP000272942"/>
    </source>
</evidence>
<keyword evidence="2" id="KW-1185">Reference proteome</keyword>
<protein>
    <submittedName>
        <fullName evidence="3">Ig-like domain-containing protein</fullName>
    </submittedName>
</protein>
<dbReference type="AlphaFoldDB" id="A0A183B107"/>
<evidence type="ECO:0000313" key="3">
    <source>
        <dbReference type="WBParaSite" id="ECPE_0001293001-mRNA-1"/>
    </source>
</evidence>
<accession>A0A183B107</accession>
<dbReference type="Proteomes" id="UP000272942">
    <property type="component" value="Unassembled WGS sequence"/>
</dbReference>
<organism evidence="3">
    <name type="scientific">Echinostoma caproni</name>
    <dbReference type="NCBI Taxonomy" id="27848"/>
    <lineage>
        <taxon>Eukaryota</taxon>
        <taxon>Metazoa</taxon>
        <taxon>Spiralia</taxon>
        <taxon>Lophotrochozoa</taxon>
        <taxon>Platyhelminthes</taxon>
        <taxon>Trematoda</taxon>
        <taxon>Digenea</taxon>
        <taxon>Plagiorchiida</taxon>
        <taxon>Echinostomata</taxon>
        <taxon>Echinostomatoidea</taxon>
        <taxon>Echinostomatidae</taxon>
        <taxon>Echinostoma</taxon>
    </lineage>
</organism>
<reference evidence="1 2" key="2">
    <citation type="submission" date="2018-11" db="EMBL/GenBank/DDBJ databases">
        <authorList>
            <consortium name="Pathogen Informatics"/>
        </authorList>
    </citation>
    <scope>NUCLEOTIDE SEQUENCE [LARGE SCALE GENOMIC DNA]</scope>
    <source>
        <strain evidence="1 2">Egypt</strain>
    </source>
</reference>